<dbReference type="EC" id="2.7.7.41" evidence="6"/>
<evidence type="ECO:0000256" key="19">
    <source>
        <dbReference type="SAM" id="MobiDB-lite"/>
    </source>
</evidence>
<feature type="region of interest" description="Disordered" evidence="19">
    <location>
        <begin position="28"/>
        <end position="56"/>
    </location>
</feature>
<dbReference type="EMBL" id="JANVFO010000057">
    <property type="protein sequence ID" value="KAJ3722056.1"/>
    <property type="molecule type" value="Genomic_DNA"/>
</dbReference>
<keyword evidence="14" id="KW-0496">Mitochondrion</keyword>
<evidence type="ECO:0000256" key="9">
    <source>
        <dbReference type="ARBA" id="ARBA00022679"/>
    </source>
</evidence>
<keyword evidence="10" id="KW-0548">Nucleotidyltransferase</keyword>
<reference evidence="20" key="2">
    <citation type="journal article" date="2023" name="Proc. Natl. Acad. Sci. U.S.A.">
        <title>A global phylogenomic analysis of the shiitake genus Lentinula.</title>
        <authorList>
            <person name="Sierra-Patev S."/>
            <person name="Min B."/>
            <person name="Naranjo-Ortiz M."/>
            <person name="Looney B."/>
            <person name="Konkel Z."/>
            <person name="Slot J.C."/>
            <person name="Sakamoto Y."/>
            <person name="Steenwyk J.L."/>
            <person name="Rokas A."/>
            <person name="Carro J."/>
            <person name="Camarero S."/>
            <person name="Ferreira P."/>
            <person name="Molpeceres G."/>
            <person name="Ruiz-Duenas F.J."/>
            <person name="Serrano A."/>
            <person name="Henrissat B."/>
            <person name="Drula E."/>
            <person name="Hughes K.W."/>
            <person name="Mata J.L."/>
            <person name="Ishikawa N.K."/>
            <person name="Vargas-Isla R."/>
            <person name="Ushijima S."/>
            <person name="Smith C.A."/>
            <person name="Donoghue J."/>
            <person name="Ahrendt S."/>
            <person name="Andreopoulos W."/>
            <person name="He G."/>
            <person name="LaButti K."/>
            <person name="Lipzen A."/>
            <person name="Ng V."/>
            <person name="Riley R."/>
            <person name="Sandor L."/>
            <person name="Barry K."/>
            <person name="Martinez A.T."/>
            <person name="Xiao Y."/>
            <person name="Gibbons J.G."/>
            <person name="Terashima K."/>
            <person name="Grigoriev I.V."/>
            <person name="Hibbett D."/>
        </authorList>
    </citation>
    <scope>NUCLEOTIDE SEQUENCE</scope>
    <source>
        <strain evidence="20">ET3784</strain>
    </source>
</reference>
<evidence type="ECO:0000256" key="1">
    <source>
        <dbReference type="ARBA" id="ARBA00001946"/>
    </source>
</evidence>
<evidence type="ECO:0000256" key="4">
    <source>
        <dbReference type="ARBA" id="ARBA00005189"/>
    </source>
</evidence>
<evidence type="ECO:0000256" key="7">
    <source>
        <dbReference type="ARBA" id="ARBA00018337"/>
    </source>
</evidence>
<dbReference type="InterPro" id="IPR015222">
    <property type="entry name" value="Tam41"/>
</dbReference>
<evidence type="ECO:0000256" key="11">
    <source>
        <dbReference type="ARBA" id="ARBA00022792"/>
    </source>
</evidence>
<keyword evidence="11" id="KW-0999">Mitochondrion inner membrane</keyword>
<dbReference type="PANTHER" id="PTHR13619:SF0">
    <property type="entry name" value="PHOSPHATIDATE CYTIDYLYLTRANSFERASE, MITOCHONDRIAL"/>
    <property type="match status" value="1"/>
</dbReference>
<evidence type="ECO:0000256" key="12">
    <source>
        <dbReference type="ARBA" id="ARBA00022842"/>
    </source>
</evidence>
<evidence type="ECO:0000313" key="20">
    <source>
        <dbReference type="EMBL" id="KAJ3722056.1"/>
    </source>
</evidence>
<dbReference type="Proteomes" id="UP001176059">
    <property type="component" value="Unassembled WGS sequence"/>
</dbReference>
<proteinExistence type="inferred from homology"/>
<evidence type="ECO:0000256" key="5">
    <source>
        <dbReference type="ARBA" id="ARBA00005458"/>
    </source>
</evidence>
<evidence type="ECO:0000256" key="13">
    <source>
        <dbReference type="ARBA" id="ARBA00023098"/>
    </source>
</evidence>
<evidence type="ECO:0000256" key="14">
    <source>
        <dbReference type="ARBA" id="ARBA00023128"/>
    </source>
</evidence>
<evidence type="ECO:0000256" key="18">
    <source>
        <dbReference type="ARBA" id="ARBA00029893"/>
    </source>
</evidence>
<evidence type="ECO:0000256" key="17">
    <source>
        <dbReference type="ARBA" id="ARBA00023264"/>
    </source>
</evidence>
<evidence type="ECO:0000256" key="2">
    <source>
        <dbReference type="ARBA" id="ARBA00004443"/>
    </source>
</evidence>
<dbReference type="AlphaFoldDB" id="A0AA38J4N8"/>
<keyword evidence="15" id="KW-0472">Membrane</keyword>
<comment type="caution">
    <text evidence="20">The sequence shown here is derived from an EMBL/GenBank/DDBJ whole genome shotgun (WGS) entry which is preliminary data.</text>
</comment>
<keyword evidence="9" id="KW-0808">Transferase</keyword>
<accession>A0AA38J4N8</accession>
<dbReference type="GO" id="GO:0016024">
    <property type="term" value="P:CDP-diacylglycerol biosynthetic process"/>
    <property type="evidence" value="ECO:0007669"/>
    <property type="project" value="TreeGrafter"/>
</dbReference>
<evidence type="ECO:0000256" key="15">
    <source>
        <dbReference type="ARBA" id="ARBA00023136"/>
    </source>
</evidence>
<gene>
    <name evidence="20" type="ORF">DFJ43DRAFT_1147417</name>
</gene>
<comment type="pathway">
    <text evidence="4">Lipid metabolism.</text>
</comment>
<organism evidence="20 21">
    <name type="scientific">Lentinula guzmanii</name>
    <dbReference type="NCBI Taxonomy" id="2804957"/>
    <lineage>
        <taxon>Eukaryota</taxon>
        <taxon>Fungi</taxon>
        <taxon>Dikarya</taxon>
        <taxon>Basidiomycota</taxon>
        <taxon>Agaricomycotina</taxon>
        <taxon>Agaricomycetes</taxon>
        <taxon>Agaricomycetidae</taxon>
        <taxon>Agaricales</taxon>
        <taxon>Marasmiineae</taxon>
        <taxon>Omphalotaceae</taxon>
        <taxon>Lentinula</taxon>
    </lineage>
</organism>
<dbReference type="GO" id="GO:0004605">
    <property type="term" value="F:phosphatidate cytidylyltransferase activity"/>
    <property type="evidence" value="ECO:0007669"/>
    <property type="project" value="UniProtKB-EC"/>
</dbReference>
<protein>
    <recommendedName>
        <fullName evidence="7">Phosphatidate cytidylyltransferase, mitochondrial</fullName>
        <ecNumber evidence="6">2.7.7.41</ecNumber>
    </recommendedName>
    <alternativeName>
        <fullName evidence="18">CDP-diacylglycerol synthase</fullName>
    </alternativeName>
</protein>
<keyword evidence="17" id="KW-1208">Phospholipid metabolism</keyword>
<evidence type="ECO:0000256" key="6">
    <source>
        <dbReference type="ARBA" id="ARBA00012487"/>
    </source>
</evidence>
<keyword evidence="16" id="KW-0594">Phospholipid biosynthesis</keyword>
<dbReference type="PIRSF" id="PIRSF028840">
    <property type="entry name" value="Mmp37"/>
    <property type="match status" value="1"/>
</dbReference>
<evidence type="ECO:0000256" key="3">
    <source>
        <dbReference type="ARBA" id="ARBA00005119"/>
    </source>
</evidence>
<dbReference type="PANTHER" id="PTHR13619">
    <property type="entry name" value="PHOSPHATIDATE CYTIDYLYLTRANSFERASE, MITOCHONDRIAL"/>
    <property type="match status" value="1"/>
</dbReference>
<dbReference type="Pfam" id="PF09139">
    <property type="entry name" value="Tam41_Mmp37"/>
    <property type="match status" value="1"/>
</dbReference>
<dbReference type="GO" id="GO:0032049">
    <property type="term" value="P:cardiolipin biosynthetic process"/>
    <property type="evidence" value="ECO:0007669"/>
    <property type="project" value="InterPro"/>
</dbReference>
<sequence>MLSAVRNSRKLSPNTLLIARCLSTEASTTSSSSDLQNLPPPKHPGSSPKPKSRASMYLQPRPAHTAQYQPLHDLPPTFGRNQLLPVSNSTRALLESIVAQFDAPIRYAFAYGSGVFEQDGYGANATTSATTGKTNVHKPIDPDAPMLDFMFAVTHPAHFHSINMHQHPSHYTLHSRAFGSDYVSAVQAITPGVWFNTLVPMNGVNIKYGVTTVDNLCSDLLNWNTLYLAGRMHKPLRIIKDDARVRLTQQVNLTSAVRAALLTLPENFSETELFERIAGISYNGDPRMILPAENRGKVGNIVKKQGSQFKELYHRLVVGLPGVHWPANTQYIQQDISPQARSLHLRKLPVNLIFHLKQRYGVQTKEEENQYWVRLAGDGELPEMLNREIRTIVRRPATIQTMKGLMSAGLGRKISKWWKGAGAGSTNKSDSS</sequence>
<comment type="pathway">
    <text evidence="3">Phospholipid metabolism; CDP-diacylglycerol biosynthesis; CDP-diacylglycerol from sn-glycerol 3-phosphate: step 3/3.</text>
</comment>
<reference evidence="20" key="1">
    <citation type="submission" date="2022-08" db="EMBL/GenBank/DDBJ databases">
        <authorList>
            <consortium name="DOE Joint Genome Institute"/>
            <person name="Min B."/>
            <person name="Sierra-Patev S."/>
            <person name="Naranjo-Ortiz M."/>
            <person name="Looney B."/>
            <person name="Konkel Z."/>
            <person name="Slot J.C."/>
            <person name="Sakamoto Y."/>
            <person name="Steenwyk J.L."/>
            <person name="Rokas A."/>
            <person name="Carro J."/>
            <person name="Camarero S."/>
            <person name="Ferreira P."/>
            <person name="Molpeceres G."/>
            <person name="Ruiz-duenas F.J."/>
            <person name="Serrano A."/>
            <person name="Henrissat B."/>
            <person name="Drula E."/>
            <person name="Hughes K.W."/>
            <person name="Mata J.L."/>
            <person name="Ishikawa N.K."/>
            <person name="Vargas-Isla R."/>
            <person name="Ushijima S."/>
            <person name="Smith C.A."/>
            <person name="Ahrendt S."/>
            <person name="Andreopoulos W."/>
            <person name="He G."/>
            <person name="LaButti K."/>
            <person name="Lipzen A."/>
            <person name="Ng V."/>
            <person name="Riley R."/>
            <person name="Sandor L."/>
            <person name="Barry K."/>
            <person name="Martinez A.T."/>
            <person name="Xiao Y."/>
            <person name="Gibbons J.G."/>
            <person name="Terashima K."/>
            <person name="Hibbett D.S."/>
            <person name="Grigoriev I.V."/>
        </authorList>
    </citation>
    <scope>NUCLEOTIDE SEQUENCE</scope>
    <source>
        <strain evidence="20">ET3784</strain>
    </source>
</reference>
<keyword evidence="21" id="KW-1185">Reference proteome</keyword>
<name>A0AA38J4N8_9AGAR</name>
<keyword evidence="13" id="KW-0443">Lipid metabolism</keyword>
<comment type="similarity">
    <text evidence="5">Belongs to the TAM41 family.</text>
</comment>
<evidence type="ECO:0000256" key="10">
    <source>
        <dbReference type="ARBA" id="ARBA00022695"/>
    </source>
</evidence>
<evidence type="ECO:0000256" key="16">
    <source>
        <dbReference type="ARBA" id="ARBA00023209"/>
    </source>
</evidence>
<evidence type="ECO:0000256" key="8">
    <source>
        <dbReference type="ARBA" id="ARBA00022516"/>
    </source>
</evidence>
<comment type="subcellular location">
    <subcellularLocation>
        <location evidence="2">Mitochondrion inner membrane</location>
        <topology evidence="2">Peripheral membrane protein</topology>
        <orientation evidence="2">Matrix side</orientation>
    </subcellularLocation>
</comment>
<evidence type="ECO:0000313" key="21">
    <source>
        <dbReference type="Proteomes" id="UP001176059"/>
    </source>
</evidence>
<keyword evidence="12" id="KW-0460">Magnesium</keyword>
<comment type="cofactor">
    <cofactor evidence="1">
        <name>Mg(2+)</name>
        <dbReference type="ChEBI" id="CHEBI:18420"/>
    </cofactor>
</comment>
<keyword evidence="8" id="KW-0444">Lipid biosynthesis</keyword>
<dbReference type="GO" id="GO:0005743">
    <property type="term" value="C:mitochondrial inner membrane"/>
    <property type="evidence" value="ECO:0007669"/>
    <property type="project" value="UniProtKB-SubCell"/>
</dbReference>